<dbReference type="SUPFAM" id="SSF46785">
    <property type="entry name" value="Winged helix' DNA-binding domain"/>
    <property type="match status" value="1"/>
</dbReference>
<proteinExistence type="predicted"/>
<dbReference type="Pfam" id="PF01638">
    <property type="entry name" value="HxlR"/>
    <property type="match status" value="1"/>
</dbReference>
<comment type="caution">
    <text evidence="5">The sequence shown here is derived from an EMBL/GenBank/DDBJ whole genome shotgun (WGS) entry which is preliminary data.</text>
</comment>
<keyword evidence="6" id="KW-1185">Reference proteome</keyword>
<dbReference type="Gene3D" id="1.10.10.10">
    <property type="entry name" value="Winged helix-like DNA-binding domain superfamily/Winged helix DNA-binding domain"/>
    <property type="match status" value="1"/>
</dbReference>
<protein>
    <submittedName>
        <fullName evidence="5">Helix-turn-helix domain-containing protein</fullName>
    </submittedName>
</protein>
<feature type="domain" description="HTH hxlR-type" evidence="4">
    <location>
        <begin position="1"/>
        <end position="98"/>
    </location>
</feature>
<name>A0ABU8NMN8_9SPHI</name>
<gene>
    <name evidence="5" type="ORF">WAE58_10010</name>
</gene>
<evidence type="ECO:0000313" key="6">
    <source>
        <dbReference type="Proteomes" id="UP001378956"/>
    </source>
</evidence>
<dbReference type="Proteomes" id="UP001378956">
    <property type="component" value="Unassembled WGS sequence"/>
</dbReference>
<accession>A0ABU8NMN8</accession>
<dbReference type="PROSITE" id="PS51118">
    <property type="entry name" value="HTH_HXLR"/>
    <property type="match status" value="1"/>
</dbReference>
<evidence type="ECO:0000256" key="1">
    <source>
        <dbReference type="ARBA" id="ARBA00023015"/>
    </source>
</evidence>
<evidence type="ECO:0000256" key="3">
    <source>
        <dbReference type="ARBA" id="ARBA00023163"/>
    </source>
</evidence>
<dbReference type="InterPro" id="IPR036390">
    <property type="entry name" value="WH_DNA-bd_sf"/>
</dbReference>
<evidence type="ECO:0000313" key="5">
    <source>
        <dbReference type="EMBL" id="MEJ2902762.1"/>
    </source>
</evidence>
<dbReference type="PANTHER" id="PTHR33204:SF29">
    <property type="entry name" value="TRANSCRIPTIONAL REGULATOR"/>
    <property type="match status" value="1"/>
</dbReference>
<dbReference type="InterPro" id="IPR036388">
    <property type="entry name" value="WH-like_DNA-bd_sf"/>
</dbReference>
<sequence>MTKVLRIIGGKWKLLILNAILLECPKRFGALKKKMPDITQATLTTQLRELERDGIILRTVYAESPPRVEYKLTELGLTLVPIIELLNEWGNTYCIHNKEGVL</sequence>
<keyword evidence="3" id="KW-0804">Transcription</keyword>
<keyword evidence="2" id="KW-0238">DNA-binding</keyword>
<organism evidence="5 6">
    <name type="scientific">Pedobacter panaciterrae</name>
    <dbReference type="NCBI Taxonomy" id="363849"/>
    <lineage>
        <taxon>Bacteria</taxon>
        <taxon>Pseudomonadati</taxon>
        <taxon>Bacteroidota</taxon>
        <taxon>Sphingobacteriia</taxon>
        <taxon>Sphingobacteriales</taxon>
        <taxon>Sphingobacteriaceae</taxon>
        <taxon>Pedobacter</taxon>
    </lineage>
</organism>
<evidence type="ECO:0000259" key="4">
    <source>
        <dbReference type="PROSITE" id="PS51118"/>
    </source>
</evidence>
<keyword evidence="1" id="KW-0805">Transcription regulation</keyword>
<dbReference type="InterPro" id="IPR002577">
    <property type="entry name" value="HTH_HxlR"/>
</dbReference>
<reference evidence="5 6" key="1">
    <citation type="submission" date="2024-03" db="EMBL/GenBank/DDBJ databases">
        <title>Sequence of Lycoming College Course Isolates.</title>
        <authorList>
            <person name="Plotts O."/>
            <person name="Newman J."/>
        </authorList>
    </citation>
    <scope>NUCLEOTIDE SEQUENCE [LARGE SCALE GENOMIC DNA]</scope>
    <source>
        <strain evidence="5 6">CJB-3</strain>
    </source>
</reference>
<dbReference type="EMBL" id="JBBEUB010000002">
    <property type="protein sequence ID" value="MEJ2902762.1"/>
    <property type="molecule type" value="Genomic_DNA"/>
</dbReference>
<evidence type="ECO:0000256" key="2">
    <source>
        <dbReference type="ARBA" id="ARBA00023125"/>
    </source>
</evidence>
<dbReference type="PANTHER" id="PTHR33204">
    <property type="entry name" value="TRANSCRIPTIONAL REGULATOR, MARR FAMILY"/>
    <property type="match status" value="1"/>
</dbReference>